<protein>
    <submittedName>
        <fullName evidence="1">Uncharacterized protein</fullName>
    </submittedName>
</protein>
<dbReference type="EMBL" id="GG745384">
    <property type="protein sequence ID" value="KNE72831.1"/>
    <property type="molecule type" value="Genomic_DNA"/>
</dbReference>
<dbReference type="InterPro" id="IPR032675">
    <property type="entry name" value="LRR_dom_sf"/>
</dbReference>
<proteinExistence type="predicted"/>
<dbReference type="SUPFAM" id="SSF52047">
    <property type="entry name" value="RNI-like"/>
    <property type="match status" value="1"/>
</dbReference>
<dbReference type="VEuPathDB" id="FungiDB:AMAG_16936"/>
<reference evidence="2" key="2">
    <citation type="submission" date="2009-11" db="EMBL/GenBank/DDBJ databases">
        <title>The Genome Sequence of Allomyces macrogynus strain ATCC 38327.</title>
        <authorList>
            <consortium name="The Broad Institute Genome Sequencing Platform"/>
            <person name="Russ C."/>
            <person name="Cuomo C."/>
            <person name="Shea T."/>
            <person name="Young S.K."/>
            <person name="Zeng Q."/>
            <person name="Koehrsen M."/>
            <person name="Haas B."/>
            <person name="Borodovsky M."/>
            <person name="Guigo R."/>
            <person name="Alvarado L."/>
            <person name="Berlin A."/>
            <person name="Borenstein D."/>
            <person name="Chen Z."/>
            <person name="Engels R."/>
            <person name="Freedman E."/>
            <person name="Gellesch M."/>
            <person name="Goldberg J."/>
            <person name="Griggs A."/>
            <person name="Gujja S."/>
            <person name="Heiman D."/>
            <person name="Hepburn T."/>
            <person name="Howarth C."/>
            <person name="Jen D."/>
            <person name="Larson L."/>
            <person name="Lewis B."/>
            <person name="Mehta T."/>
            <person name="Park D."/>
            <person name="Pearson M."/>
            <person name="Roberts A."/>
            <person name="Saif S."/>
            <person name="Shenoy N."/>
            <person name="Sisk P."/>
            <person name="Stolte C."/>
            <person name="Sykes S."/>
            <person name="Walk T."/>
            <person name="White J."/>
            <person name="Yandava C."/>
            <person name="Burger G."/>
            <person name="Gray M.W."/>
            <person name="Holland P.W.H."/>
            <person name="King N."/>
            <person name="Lang F.B.F."/>
            <person name="Roger A.J."/>
            <person name="Ruiz-Trillo I."/>
            <person name="Lander E."/>
            <person name="Nusbaum C."/>
        </authorList>
    </citation>
    <scope>NUCLEOTIDE SEQUENCE [LARGE SCALE GENOMIC DNA]</scope>
    <source>
        <strain evidence="2">ATCC 38327</strain>
    </source>
</reference>
<dbReference type="Proteomes" id="UP000054350">
    <property type="component" value="Unassembled WGS sequence"/>
</dbReference>
<reference evidence="1 2" key="1">
    <citation type="submission" date="2009-11" db="EMBL/GenBank/DDBJ databases">
        <title>Annotation of Allomyces macrogynus ATCC 38327.</title>
        <authorList>
            <consortium name="The Broad Institute Genome Sequencing Platform"/>
            <person name="Russ C."/>
            <person name="Cuomo C."/>
            <person name="Burger G."/>
            <person name="Gray M.W."/>
            <person name="Holland P.W.H."/>
            <person name="King N."/>
            <person name="Lang F.B.F."/>
            <person name="Roger A.J."/>
            <person name="Ruiz-Trillo I."/>
            <person name="Young S.K."/>
            <person name="Zeng Q."/>
            <person name="Gargeya S."/>
            <person name="Fitzgerald M."/>
            <person name="Haas B."/>
            <person name="Abouelleil A."/>
            <person name="Alvarado L."/>
            <person name="Arachchi H.M."/>
            <person name="Berlin A."/>
            <person name="Chapman S.B."/>
            <person name="Gearin G."/>
            <person name="Goldberg J."/>
            <person name="Griggs A."/>
            <person name="Gujja S."/>
            <person name="Hansen M."/>
            <person name="Heiman D."/>
            <person name="Howarth C."/>
            <person name="Larimer J."/>
            <person name="Lui A."/>
            <person name="MacDonald P.J.P."/>
            <person name="McCowen C."/>
            <person name="Montmayeur A."/>
            <person name="Murphy C."/>
            <person name="Neiman D."/>
            <person name="Pearson M."/>
            <person name="Priest M."/>
            <person name="Roberts A."/>
            <person name="Saif S."/>
            <person name="Shea T."/>
            <person name="Sisk P."/>
            <person name="Stolte C."/>
            <person name="Sykes S."/>
            <person name="Wortman J."/>
            <person name="Nusbaum C."/>
            <person name="Birren B."/>
        </authorList>
    </citation>
    <scope>NUCLEOTIDE SEQUENCE [LARGE SCALE GENOMIC DNA]</scope>
    <source>
        <strain evidence="1 2">ATCC 38327</strain>
    </source>
</reference>
<accession>A0A0L0TDS4</accession>
<dbReference type="AlphaFoldDB" id="A0A0L0TDS4"/>
<name>A0A0L0TDS4_ALLM3</name>
<sequence>MGKKKHDTTVRDGGRARRTRARLEQLPEFILERICELLLYDTAHLNQYTAHIPRATIVHVARASPFLYAPALRALMQYPTVPVVLVPNPEQEGTFWIQEPGRLRGVLNHPPELMASIRRKPELNPAHGRYLGAVGVVVTRTQEIVEFFDRVNREPIEEYTLLTSWEGSISPLRAAEDDGQAKDASDDRTWYLITQYTSHGRMRFATADRQTDLVRIPLHLVKSVTFPVGWVARLPPHLHQLALATGFKVTAPTEQGQPISLITPRQLPTTLRELKLFVSVDVPMAHVLAEHMPPRLAALTVNPDLLDPEPAEILAHAFPPTLRHLALRSPDLYHICQSRVLPELLPHLPAGFSSLVVADSLFRHDDVVPLATMLAQHAATLKTLELSVWDPAVEWNDDALDSVLAHLPCDLRELSLELRDLDGVRVIAPLAHNMPPRLVRLRVTAAHIDDDDLALLALAVPRTVCALSLEHRLWGDDWTDSSVTGDYDAADESVLRVVGMDSWAAEEIVQVIGSS</sequence>
<gene>
    <name evidence="1" type="ORF">AMAG_16936</name>
</gene>
<evidence type="ECO:0000313" key="2">
    <source>
        <dbReference type="Proteomes" id="UP000054350"/>
    </source>
</evidence>
<dbReference type="Gene3D" id="3.80.10.10">
    <property type="entry name" value="Ribonuclease Inhibitor"/>
    <property type="match status" value="1"/>
</dbReference>
<keyword evidence="2" id="KW-1185">Reference proteome</keyword>
<evidence type="ECO:0000313" key="1">
    <source>
        <dbReference type="EMBL" id="KNE72831.1"/>
    </source>
</evidence>
<organism evidence="1 2">
    <name type="scientific">Allomyces macrogynus (strain ATCC 38327)</name>
    <name type="common">Allomyces javanicus var. macrogynus</name>
    <dbReference type="NCBI Taxonomy" id="578462"/>
    <lineage>
        <taxon>Eukaryota</taxon>
        <taxon>Fungi</taxon>
        <taxon>Fungi incertae sedis</taxon>
        <taxon>Blastocladiomycota</taxon>
        <taxon>Blastocladiomycetes</taxon>
        <taxon>Blastocladiales</taxon>
        <taxon>Blastocladiaceae</taxon>
        <taxon>Allomyces</taxon>
    </lineage>
</organism>